<dbReference type="PANTHER" id="PTHR38658">
    <property type="entry name" value="OXPP CYCLE PROTEIN OPCA-RELATED"/>
    <property type="match status" value="1"/>
</dbReference>
<dbReference type="EMBL" id="MLJW01000113">
    <property type="protein sequence ID" value="OIQ98840.1"/>
    <property type="molecule type" value="Genomic_DNA"/>
</dbReference>
<dbReference type="PANTHER" id="PTHR38658:SF1">
    <property type="entry name" value="OXPP CYCLE PROTEIN OPCA-RELATED"/>
    <property type="match status" value="1"/>
</dbReference>
<evidence type="ECO:0000259" key="1">
    <source>
        <dbReference type="Pfam" id="PF10128"/>
    </source>
</evidence>
<feature type="domain" description="Glucose-6-phosphate dehydrogenase assembly protein OpcA N-terminal" evidence="1">
    <location>
        <begin position="71"/>
        <end position="178"/>
    </location>
</feature>
<dbReference type="Pfam" id="PF10128">
    <property type="entry name" value="OpcA_G6PD_assem"/>
    <property type="match status" value="1"/>
</dbReference>
<comment type="caution">
    <text evidence="2">The sequence shown here is derived from an EMBL/GenBank/DDBJ whole genome shotgun (WGS) entry which is preliminary data.</text>
</comment>
<name>A0A1J5RRB7_9ZZZZ</name>
<evidence type="ECO:0000313" key="2">
    <source>
        <dbReference type="EMBL" id="OIQ98840.1"/>
    </source>
</evidence>
<gene>
    <name evidence="2" type="ORF">GALL_190820</name>
</gene>
<accession>A0A1J5RRB7</accession>
<dbReference type="AlphaFoldDB" id="A0A1J5RRB7"/>
<reference evidence="2" key="1">
    <citation type="submission" date="2016-10" db="EMBL/GenBank/DDBJ databases">
        <title>Sequence of Gallionella enrichment culture.</title>
        <authorList>
            <person name="Poehlein A."/>
            <person name="Muehling M."/>
            <person name="Daniel R."/>
        </authorList>
    </citation>
    <scope>NUCLEOTIDE SEQUENCE</scope>
</reference>
<sequence length="331" mass="36847">MSEVFDALPGIEVSVAEISTALASMWKDSAAHGADAPADDDARAIQVNVILHLGFGTKPDDALVKFKLAVEFSSRYPSRVVILCPRIEDGNEGMETRAKIYGECFLGRSKGDTRCCEFVILEYSFVARNYIENQVSVCLTSDLPTYFWAHHFTDCRLMADYQSFFTRSRRFIFDSAAAPLEAVTFPWPNPANVRDLAYARMLPVRQSIGQFLSRYEPGILSGGLRRVKVSYEAVHTAEGRALMRWVRSRLVACGAGERGVVWLEGELPHKGGTCFEIEFMYHTPAKRFKWRGDCDTGVAGFSADLGTGPMELPSHIKLLAPTQALSEAMFF</sequence>
<protein>
    <submittedName>
        <fullName evidence="2">Glucose-6-phosphate dehydrogenase subunit</fullName>
    </submittedName>
</protein>
<proteinExistence type="predicted"/>
<dbReference type="InterPro" id="IPR004555">
    <property type="entry name" value="G6PDH_assembly_OpcA"/>
</dbReference>
<organism evidence="2">
    <name type="scientific">mine drainage metagenome</name>
    <dbReference type="NCBI Taxonomy" id="410659"/>
    <lineage>
        <taxon>unclassified sequences</taxon>
        <taxon>metagenomes</taxon>
        <taxon>ecological metagenomes</taxon>
    </lineage>
</organism>
<dbReference type="InterPro" id="IPR046801">
    <property type="entry name" value="OpcA_G6PD_N"/>
</dbReference>